<dbReference type="InterPro" id="IPR058769">
    <property type="entry name" value="MCMDC2_N"/>
</dbReference>
<sequence>EQFVYTFKIFIRPGDLLELNAPLGNLVLQSPAEATQIFQTIVHECMETFNPNHRRVSATQISLNLRLSSLPSFPFVNYIERVQDLSRAASHGGFVHLRGIVIGITALSKYT</sequence>
<organism evidence="2 3">
    <name type="scientific">Sinanodonta woodiana</name>
    <name type="common">Chinese pond mussel</name>
    <name type="synonym">Anodonta woodiana</name>
    <dbReference type="NCBI Taxonomy" id="1069815"/>
    <lineage>
        <taxon>Eukaryota</taxon>
        <taxon>Metazoa</taxon>
        <taxon>Spiralia</taxon>
        <taxon>Lophotrochozoa</taxon>
        <taxon>Mollusca</taxon>
        <taxon>Bivalvia</taxon>
        <taxon>Autobranchia</taxon>
        <taxon>Heteroconchia</taxon>
        <taxon>Palaeoheterodonta</taxon>
        <taxon>Unionida</taxon>
        <taxon>Unionoidea</taxon>
        <taxon>Unionidae</taxon>
        <taxon>Unioninae</taxon>
        <taxon>Sinanodonta</taxon>
    </lineage>
</organism>
<feature type="domain" description="MCMDC2 N-terminal" evidence="1">
    <location>
        <begin position="2"/>
        <end position="70"/>
    </location>
</feature>
<evidence type="ECO:0000259" key="1">
    <source>
        <dbReference type="Pfam" id="PF26063"/>
    </source>
</evidence>
<dbReference type="Proteomes" id="UP001634394">
    <property type="component" value="Unassembled WGS sequence"/>
</dbReference>
<accession>A0ABD3X288</accession>
<feature type="non-terminal residue" evidence="2">
    <location>
        <position position="111"/>
    </location>
</feature>
<protein>
    <recommendedName>
        <fullName evidence="1">MCMDC2 N-terminal domain-containing protein</fullName>
    </recommendedName>
</protein>
<reference evidence="2 3" key="1">
    <citation type="submission" date="2024-11" db="EMBL/GenBank/DDBJ databases">
        <title>Chromosome-level genome assembly of the freshwater bivalve Anodonta woodiana.</title>
        <authorList>
            <person name="Chen X."/>
        </authorList>
    </citation>
    <scope>NUCLEOTIDE SEQUENCE [LARGE SCALE GENOMIC DNA]</scope>
    <source>
        <strain evidence="2">MN2024</strain>
        <tissue evidence="2">Gills</tissue>
    </source>
</reference>
<dbReference type="AlphaFoldDB" id="A0ABD3X288"/>
<proteinExistence type="predicted"/>
<comment type="caution">
    <text evidence="2">The sequence shown here is derived from an EMBL/GenBank/DDBJ whole genome shotgun (WGS) entry which is preliminary data.</text>
</comment>
<dbReference type="EMBL" id="JBJQND010000004">
    <property type="protein sequence ID" value="KAL3879127.1"/>
    <property type="molecule type" value="Genomic_DNA"/>
</dbReference>
<feature type="non-terminal residue" evidence="2">
    <location>
        <position position="1"/>
    </location>
</feature>
<evidence type="ECO:0000313" key="3">
    <source>
        <dbReference type="Proteomes" id="UP001634394"/>
    </source>
</evidence>
<keyword evidence="3" id="KW-1185">Reference proteome</keyword>
<evidence type="ECO:0000313" key="2">
    <source>
        <dbReference type="EMBL" id="KAL3879127.1"/>
    </source>
</evidence>
<name>A0ABD3X288_SINWO</name>
<gene>
    <name evidence="2" type="ORF">ACJMK2_031438</name>
</gene>
<dbReference type="Pfam" id="PF26063">
    <property type="entry name" value="MCMDC2_N"/>
    <property type="match status" value="1"/>
</dbReference>